<proteinExistence type="predicted"/>
<dbReference type="Proteomes" id="UP000694892">
    <property type="component" value="Chromosome 1S"/>
</dbReference>
<dbReference type="AlphaFoldDB" id="A0A974DV69"/>
<accession>A0A974DV69</accession>
<sequence length="74" mass="8336">MRKVQVRQWLPPSSGGISEPSELLAPMQCWENTKCIRLGAVTGLVQNRVELPWMNLWEAAALPVPSSLIYRESD</sequence>
<organism evidence="1 2">
    <name type="scientific">Xenopus laevis</name>
    <name type="common">African clawed frog</name>
    <dbReference type="NCBI Taxonomy" id="8355"/>
    <lineage>
        <taxon>Eukaryota</taxon>
        <taxon>Metazoa</taxon>
        <taxon>Chordata</taxon>
        <taxon>Craniata</taxon>
        <taxon>Vertebrata</taxon>
        <taxon>Euteleostomi</taxon>
        <taxon>Amphibia</taxon>
        <taxon>Batrachia</taxon>
        <taxon>Anura</taxon>
        <taxon>Pipoidea</taxon>
        <taxon>Pipidae</taxon>
        <taxon>Xenopodinae</taxon>
        <taxon>Xenopus</taxon>
        <taxon>Xenopus</taxon>
    </lineage>
</organism>
<name>A0A974DV69_XENLA</name>
<dbReference type="EMBL" id="CM004467">
    <property type="protein sequence ID" value="OCT97841.1"/>
    <property type="molecule type" value="Genomic_DNA"/>
</dbReference>
<protein>
    <submittedName>
        <fullName evidence="1">Uncharacterized protein</fullName>
    </submittedName>
</protein>
<evidence type="ECO:0000313" key="2">
    <source>
        <dbReference type="Proteomes" id="UP000694892"/>
    </source>
</evidence>
<reference evidence="2" key="1">
    <citation type="journal article" date="2016" name="Nature">
        <title>Genome evolution in the allotetraploid frog Xenopus laevis.</title>
        <authorList>
            <person name="Session A.M."/>
            <person name="Uno Y."/>
            <person name="Kwon T."/>
            <person name="Chapman J.A."/>
            <person name="Toyoda A."/>
            <person name="Takahashi S."/>
            <person name="Fukui A."/>
            <person name="Hikosaka A."/>
            <person name="Suzuki A."/>
            <person name="Kondo M."/>
            <person name="van Heeringen S.J."/>
            <person name="Quigley I."/>
            <person name="Heinz S."/>
            <person name="Ogino H."/>
            <person name="Ochi H."/>
            <person name="Hellsten U."/>
            <person name="Lyons J.B."/>
            <person name="Simakov O."/>
            <person name="Putnam N."/>
            <person name="Stites J."/>
            <person name="Kuroki Y."/>
            <person name="Tanaka T."/>
            <person name="Michiue T."/>
            <person name="Watanabe M."/>
            <person name="Bogdanovic O."/>
            <person name="Lister R."/>
            <person name="Georgiou G."/>
            <person name="Paranjpe S.S."/>
            <person name="van Kruijsbergen I."/>
            <person name="Shu S."/>
            <person name="Carlson J."/>
            <person name="Kinoshita T."/>
            <person name="Ohta Y."/>
            <person name="Mawaribuchi S."/>
            <person name="Jenkins J."/>
            <person name="Grimwood J."/>
            <person name="Schmutz J."/>
            <person name="Mitros T."/>
            <person name="Mozaffari S.V."/>
            <person name="Suzuki Y."/>
            <person name="Haramoto Y."/>
            <person name="Yamamoto T.S."/>
            <person name="Takagi C."/>
            <person name="Heald R."/>
            <person name="Miller K."/>
            <person name="Haudenschild C."/>
            <person name="Kitzman J."/>
            <person name="Nakayama T."/>
            <person name="Izutsu Y."/>
            <person name="Robert J."/>
            <person name="Fortriede J."/>
            <person name="Burns K."/>
            <person name="Lotay V."/>
            <person name="Karimi K."/>
            <person name="Yasuoka Y."/>
            <person name="Dichmann D.S."/>
            <person name="Flajnik M.F."/>
            <person name="Houston D.W."/>
            <person name="Shendure J."/>
            <person name="DuPasquier L."/>
            <person name="Vize P.D."/>
            <person name="Zorn A.M."/>
            <person name="Ito M."/>
            <person name="Marcotte E.M."/>
            <person name="Wallingford J.B."/>
            <person name="Ito Y."/>
            <person name="Asashima M."/>
            <person name="Ueno N."/>
            <person name="Matsuda Y."/>
            <person name="Veenstra G.J."/>
            <person name="Fujiyama A."/>
            <person name="Harland R.M."/>
            <person name="Taira M."/>
            <person name="Rokhsar D.S."/>
        </authorList>
    </citation>
    <scope>NUCLEOTIDE SEQUENCE [LARGE SCALE GENOMIC DNA]</scope>
    <source>
        <strain evidence="2">J</strain>
    </source>
</reference>
<evidence type="ECO:0000313" key="1">
    <source>
        <dbReference type="EMBL" id="OCT97841.1"/>
    </source>
</evidence>
<gene>
    <name evidence="1" type="ORF">XELAEV_18010074mg</name>
</gene>